<dbReference type="PANTHER" id="PTHR46038:SF12">
    <property type="entry name" value="OS03G0731800 PROTEIN"/>
    <property type="match status" value="1"/>
</dbReference>
<organism evidence="2 3">
    <name type="scientific">Zingiber officinale</name>
    <name type="common">Ginger</name>
    <name type="synonym">Amomum zingiber</name>
    <dbReference type="NCBI Taxonomy" id="94328"/>
    <lineage>
        <taxon>Eukaryota</taxon>
        <taxon>Viridiplantae</taxon>
        <taxon>Streptophyta</taxon>
        <taxon>Embryophyta</taxon>
        <taxon>Tracheophyta</taxon>
        <taxon>Spermatophyta</taxon>
        <taxon>Magnoliopsida</taxon>
        <taxon>Liliopsida</taxon>
        <taxon>Zingiberales</taxon>
        <taxon>Zingiberaceae</taxon>
        <taxon>Zingiber</taxon>
    </lineage>
</organism>
<proteinExistence type="predicted"/>
<dbReference type="Proteomes" id="UP000734854">
    <property type="component" value="Unassembled WGS sequence"/>
</dbReference>
<evidence type="ECO:0000313" key="3">
    <source>
        <dbReference type="Proteomes" id="UP000734854"/>
    </source>
</evidence>
<sequence>MDEMQELEFLCAQNYHGQTKTEPTPLPKDELEASLERLSMPNKTLIIAVLNKAYIEQNGMLQLFLQGFREGHDTCFLIHHLLFVAVDQASFDHCLAQHLNCYKLVADGVDFSAEAFYNSNEFLDMMWRRTQFLGDVLRRGYSFIFTVSEKLHKSKDMNGQLTFALSFTKDMDVLWLRNPFSKLQYEGEDMLMSSDWFNGNPFDDSNFFNTGFYFASPNNGTIALFDEWYASKNSSGKNDQDTLLQMKRDGVFRRLGLKVRYLDTNSFTCFCHKSKDFGEVVTVHANCCVTVKAKLTDLTAVLEVWKANNGTSNVTWPAETGFCL</sequence>
<comment type="caution">
    <text evidence="2">The sequence shown here is derived from an EMBL/GenBank/DDBJ whole genome shotgun (WGS) entry which is preliminary data.</text>
</comment>
<dbReference type="Pfam" id="PF03407">
    <property type="entry name" value="Nucleotid_trans"/>
    <property type="match status" value="2"/>
</dbReference>
<protein>
    <recommendedName>
        <fullName evidence="1">Nucleotide-diphospho-sugar transferase domain-containing protein</fullName>
    </recommendedName>
</protein>
<dbReference type="InterPro" id="IPR044821">
    <property type="entry name" value="At1g28695/At4g15970-like"/>
</dbReference>
<dbReference type="AlphaFoldDB" id="A0A8J5BWY3"/>
<reference evidence="2 3" key="1">
    <citation type="submission" date="2020-08" db="EMBL/GenBank/DDBJ databases">
        <title>Plant Genome Project.</title>
        <authorList>
            <person name="Zhang R.-G."/>
        </authorList>
    </citation>
    <scope>NUCLEOTIDE SEQUENCE [LARGE SCALE GENOMIC DNA]</scope>
    <source>
        <tissue evidence="2">Rhizome</tissue>
    </source>
</reference>
<accession>A0A8J5BWY3</accession>
<dbReference type="PANTHER" id="PTHR46038">
    <property type="entry name" value="EXPRESSED PROTEIN-RELATED"/>
    <property type="match status" value="1"/>
</dbReference>
<gene>
    <name evidence="2" type="ORF">ZIOFF_075595</name>
</gene>
<keyword evidence="3" id="KW-1185">Reference proteome</keyword>
<dbReference type="InterPro" id="IPR005069">
    <property type="entry name" value="Nucl-diP-sugar_transferase"/>
</dbReference>
<feature type="domain" description="Nucleotide-diphospho-sugar transferase" evidence="1">
    <location>
        <begin position="78"/>
        <end position="146"/>
    </location>
</feature>
<evidence type="ECO:0000313" key="2">
    <source>
        <dbReference type="EMBL" id="KAG6466597.1"/>
    </source>
</evidence>
<dbReference type="EMBL" id="JACMSC010000145">
    <property type="protein sequence ID" value="KAG6466597.1"/>
    <property type="molecule type" value="Genomic_DNA"/>
</dbReference>
<name>A0A8J5BWY3_ZINOF</name>
<feature type="domain" description="Nucleotide-diphospho-sugar transferase" evidence="1">
    <location>
        <begin position="170"/>
        <end position="298"/>
    </location>
</feature>
<evidence type="ECO:0000259" key="1">
    <source>
        <dbReference type="Pfam" id="PF03407"/>
    </source>
</evidence>